<dbReference type="KEGG" id="rga:RGR602_PC02278"/>
<dbReference type="CDD" id="cd06312">
    <property type="entry name" value="PBP1_ABC_sugar_binding-like"/>
    <property type="match status" value="1"/>
</dbReference>
<sequence>MKNRVLKAALLAGLAVSATLGFAGTALADGEKYVLIHHSPDSETFWNTVKNGASLAAENVGATVTFRNPPTGDLADMVRIIQQTAAEKPDGIIVTIPDVETVGGAIEDAVAKGIPVVTMNTGTAEESKKLGALLHVGQPEFDAGKGAGERAKAAGITSFLCVNSLFPNIAGQQRCEGFAAGLGVPLGDQMIDSGTDATEIANRVKAYLSNHPDTGAVLTLGPMTALPTIKALKDTGLAGTIFFATFDLTPEISQAIKDGVINFAIDQQPFLQGYLPVITLTNDLRYGVLQANSVLSGPGFVTKDNLALVESLAGKYR</sequence>
<evidence type="ECO:0000256" key="1">
    <source>
        <dbReference type="ARBA" id="ARBA00004196"/>
    </source>
</evidence>
<protein>
    <submittedName>
        <fullName evidence="6">Sugar ABC transporter substrate-binding protein</fullName>
    </submittedName>
</protein>
<feature type="signal peptide" evidence="4">
    <location>
        <begin position="1"/>
        <end position="28"/>
    </location>
</feature>
<evidence type="ECO:0000313" key="6">
    <source>
        <dbReference type="EMBL" id="AJD46297.1"/>
    </source>
</evidence>
<dbReference type="Proteomes" id="UP000031368">
    <property type="component" value="Plasmid pRgalR602c"/>
</dbReference>
<dbReference type="HOGENOM" id="CLU_037628_3_5_5"/>
<dbReference type="GO" id="GO:0030246">
    <property type="term" value="F:carbohydrate binding"/>
    <property type="evidence" value="ECO:0007669"/>
    <property type="project" value="UniProtKB-ARBA"/>
</dbReference>
<keyword evidence="3 4" id="KW-0732">Signal</keyword>
<accession>A0A0B4XIR4</accession>
<proteinExistence type="inferred from homology"/>
<reference evidence="6 7" key="1">
    <citation type="submission" date="2013-11" db="EMBL/GenBank/DDBJ databases">
        <title>Complete genome sequence of Rhizobium gallicum bv. gallicum R602.</title>
        <authorList>
            <person name="Bustos P."/>
            <person name="Santamaria R.I."/>
            <person name="Lozano L."/>
            <person name="Acosta J.L."/>
            <person name="Ormeno-Orrillo E."/>
            <person name="Rogel M.A."/>
            <person name="Romero D."/>
            <person name="Cevallos M.A."/>
            <person name="Martinez-Romero E."/>
            <person name="Gonzalez V."/>
        </authorList>
    </citation>
    <scope>NUCLEOTIDE SEQUENCE [LARGE SCALE GENOMIC DNA]</scope>
    <source>
        <strain evidence="6 7">R602</strain>
        <plasmid evidence="6 7">pRgalR602c</plasmid>
    </source>
</reference>
<dbReference type="Gene3D" id="3.40.50.2300">
    <property type="match status" value="2"/>
</dbReference>
<comment type="subcellular location">
    <subcellularLocation>
        <location evidence="1">Cell envelope</location>
    </subcellularLocation>
</comment>
<keyword evidence="6" id="KW-0614">Plasmid</keyword>
<dbReference type="PANTHER" id="PTHR46847:SF1">
    <property type="entry name" value="D-ALLOSE-BINDING PERIPLASMIC PROTEIN-RELATED"/>
    <property type="match status" value="1"/>
</dbReference>
<dbReference type="EMBL" id="CP006880">
    <property type="protein sequence ID" value="AJD46297.1"/>
    <property type="molecule type" value="Genomic_DNA"/>
</dbReference>
<name>A0A0B4XIR4_9HYPH</name>
<geneLocation type="plasmid" evidence="6 7">
    <name>pRgalR602c</name>
</geneLocation>
<dbReference type="GO" id="GO:0030313">
    <property type="term" value="C:cell envelope"/>
    <property type="evidence" value="ECO:0007669"/>
    <property type="project" value="UniProtKB-SubCell"/>
</dbReference>
<evidence type="ECO:0000313" key="7">
    <source>
        <dbReference type="Proteomes" id="UP000031368"/>
    </source>
</evidence>
<evidence type="ECO:0000256" key="3">
    <source>
        <dbReference type="ARBA" id="ARBA00022729"/>
    </source>
</evidence>
<comment type="similarity">
    <text evidence="2">Belongs to the bacterial solute-binding protein 2 family.</text>
</comment>
<dbReference type="InterPro" id="IPR025997">
    <property type="entry name" value="SBP_2_dom"/>
</dbReference>
<keyword evidence="7" id="KW-1185">Reference proteome</keyword>
<evidence type="ECO:0000259" key="5">
    <source>
        <dbReference type="Pfam" id="PF13407"/>
    </source>
</evidence>
<evidence type="ECO:0000256" key="2">
    <source>
        <dbReference type="ARBA" id="ARBA00007639"/>
    </source>
</evidence>
<feature type="chain" id="PRO_5002098842" evidence="4">
    <location>
        <begin position="29"/>
        <end position="317"/>
    </location>
</feature>
<dbReference type="RefSeq" id="WP_040116302.1">
    <property type="nucleotide sequence ID" value="NZ_CP006880.1"/>
</dbReference>
<gene>
    <name evidence="6" type="ORF">RGR602_PC02278</name>
</gene>
<organism evidence="6 7">
    <name type="scientific">Rhizobium gallicum bv. gallicum R602sp</name>
    <dbReference type="NCBI Taxonomy" id="1041138"/>
    <lineage>
        <taxon>Bacteria</taxon>
        <taxon>Pseudomonadati</taxon>
        <taxon>Pseudomonadota</taxon>
        <taxon>Alphaproteobacteria</taxon>
        <taxon>Hyphomicrobiales</taxon>
        <taxon>Rhizobiaceae</taxon>
        <taxon>Rhizobium/Agrobacterium group</taxon>
        <taxon>Rhizobium</taxon>
    </lineage>
</organism>
<dbReference type="InterPro" id="IPR028082">
    <property type="entry name" value="Peripla_BP_I"/>
</dbReference>
<dbReference type="PANTHER" id="PTHR46847">
    <property type="entry name" value="D-ALLOSE-BINDING PERIPLASMIC PROTEIN-RELATED"/>
    <property type="match status" value="1"/>
</dbReference>
<feature type="domain" description="Periplasmic binding protein" evidence="5">
    <location>
        <begin position="40"/>
        <end position="277"/>
    </location>
</feature>
<dbReference type="SUPFAM" id="SSF53822">
    <property type="entry name" value="Periplasmic binding protein-like I"/>
    <property type="match status" value="1"/>
</dbReference>
<dbReference type="AlphaFoldDB" id="A0A0B4XIR4"/>
<dbReference type="Pfam" id="PF13407">
    <property type="entry name" value="Peripla_BP_4"/>
    <property type="match status" value="1"/>
</dbReference>
<evidence type="ECO:0000256" key="4">
    <source>
        <dbReference type="SAM" id="SignalP"/>
    </source>
</evidence>